<dbReference type="PANTHER" id="PTHR15315:SF26">
    <property type="entry name" value="E3 UBIQUITIN-PROTEIN LIGASE NRDP1"/>
    <property type="match status" value="1"/>
</dbReference>
<dbReference type="OrthoDB" id="8062037at2759"/>
<evidence type="ECO:0000259" key="6">
    <source>
        <dbReference type="PROSITE" id="PS50089"/>
    </source>
</evidence>
<dbReference type="Gene3D" id="3.30.40.10">
    <property type="entry name" value="Zinc/RING finger domain, C3HC4 (zinc finger)"/>
    <property type="match status" value="1"/>
</dbReference>
<keyword evidence="8" id="KW-1185">Reference proteome</keyword>
<proteinExistence type="predicted"/>
<dbReference type="AlphaFoldDB" id="A0A7R9M3P2"/>
<gene>
    <name evidence="7" type="ORF">ONB1V03_LOCUS9644</name>
</gene>
<evidence type="ECO:0000256" key="1">
    <source>
        <dbReference type="ARBA" id="ARBA00022771"/>
    </source>
</evidence>
<dbReference type="Pfam" id="PF13639">
    <property type="entry name" value="zf-RING_2"/>
    <property type="match status" value="1"/>
</dbReference>
<dbReference type="SUPFAM" id="SSF57850">
    <property type="entry name" value="RING/U-box"/>
    <property type="match status" value="1"/>
</dbReference>
<keyword evidence="1 3" id="KW-0479">Metal-binding</keyword>
<feature type="compositionally biased region" description="Basic residues" evidence="5">
    <location>
        <begin position="473"/>
        <end position="501"/>
    </location>
</feature>
<dbReference type="Proteomes" id="UP000728032">
    <property type="component" value="Unassembled WGS sequence"/>
</dbReference>
<evidence type="ECO:0000313" key="7">
    <source>
        <dbReference type="EMBL" id="CAD7652986.1"/>
    </source>
</evidence>
<dbReference type="GO" id="GO:0008270">
    <property type="term" value="F:zinc ion binding"/>
    <property type="evidence" value="ECO:0007669"/>
    <property type="project" value="UniProtKB-KW"/>
</dbReference>
<feature type="non-terminal residue" evidence="7">
    <location>
        <position position="1"/>
    </location>
</feature>
<evidence type="ECO:0000256" key="5">
    <source>
        <dbReference type="SAM" id="MobiDB-lite"/>
    </source>
</evidence>
<reference evidence="7" key="1">
    <citation type="submission" date="2020-11" db="EMBL/GenBank/DDBJ databases">
        <authorList>
            <person name="Tran Van P."/>
        </authorList>
    </citation>
    <scope>NUCLEOTIDE SEQUENCE</scope>
</reference>
<dbReference type="PANTHER" id="PTHR15315">
    <property type="entry name" value="RING FINGER PROTEIN 41, 151"/>
    <property type="match status" value="1"/>
</dbReference>
<organism evidence="7">
    <name type="scientific">Oppiella nova</name>
    <dbReference type="NCBI Taxonomy" id="334625"/>
    <lineage>
        <taxon>Eukaryota</taxon>
        <taxon>Metazoa</taxon>
        <taxon>Ecdysozoa</taxon>
        <taxon>Arthropoda</taxon>
        <taxon>Chelicerata</taxon>
        <taxon>Arachnida</taxon>
        <taxon>Acari</taxon>
        <taxon>Acariformes</taxon>
        <taxon>Sarcoptiformes</taxon>
        <taxon>Oribatida</taxon>
        <taxon>Brachypylina</taxon>
        <taxon>Oppioidea</taxon>
        <taxon>Oppiidae</taxon>
        <taxon>Oppiella</taxon>
    </lineage>
</organism>
<keyword evidence="4" id="KW-0175">Coiled coil</keyword>
<dbReference type="EMBL" id="OC920968">
    <property type="protein sequence ID" value="CAD7652986.1"/>
    <property type="molecule type" value="Genomic_DNA"/>
</dbReference>
<dbReference type="EMBL" id="CAJPVJ010006143">
    <property type="protein sequence ID" value="CAG2170173.1"/>
    <property type="molecule type" value="Genomic_DNA"/>
</dbReference>
<sequence length="1204" mass="139055">YQSRVYGIHVTDAHSTHLPFERILTQIQHIVNLIGKELITFDTHLFEVSDSVCTTFINKDSLIKSNSLILMSRKSQTNISQTMANTEDNESIDDEISIVDVIDAKPLTTTVASDGIQVAKTDNDSEGKVQTIVIVSSDEELDTKPLDVKIKAKKKKILKEQMLSDIPQEYRYENLFIKTSEDIDMFSTFLDVIKDFSDNNCDLIADHEWTHAIHHRMKAKGYHDCQPKSWRCFYMSLTDQYLKVLKTISSTAETEFPFFAKFNEILFNAINPIMRDILNSRTRFLICCQPEDPQFLALQVTADDQKTESDLRNNFQKKLERNISAIKEFVLLVRVIVHQRVGSHEPHFQDVITREMLKNGINWAASKHSENGINWAASKHSEVRWWAPNGFLDTWLTFYFNNLTNYKISLTSPNRVVRYVYKYLNSIQTQFPDLKQIFAANEYFTEKLVSIEKRFDATFREVKPKLEVNNTSAKRKQSAGNTSRKKPKKYNKKKRNYKKRPNYAANRGTNYTQNRSNYTTNRGNNFNRNNSNASTSGSTGVSVKREPNVVIKTPQTRRPQMSGLDRQRFVSLSDEDYEEIKCGICLGVLNKPVVTQCCQQSYCNQCITEWIRNSKTCPNCRKALTAKKWFPAPRFSVNLIERLDICCEFKDNGCQHVCKLSLLDQHLKVCPHNPLNRCPYCQEVNTSDHNCGPQLRQQVDSLRAEAEALKASNQKLSSISRKYKNKCIEWENRFGEEMRQKSEEYETLLTVNTSLDQQIQALRQEVLELKTKGSDMCEQNQSFSTENQKLRQELKELRDLCDNCLKSKEVVEKSNQSLAQELSERTRELQTFSEQSVELNALRAENEVLKCNQFSNDQHICDVIKSARDHTRQPDIHRSKLSKVSQNIVINKMIESIDRNDTFREIAIDLKRDLEAYKRGVYWNTLVFCNTCCHPITYSDEDMIDVSFGALRLKLISIAANNGNNTIQGVTAFRGNQALNEIPRQFFRLVCNDLRQVVWEPNAKMSPFVAPISPLYVNGSKKWFRTPNRVGEVWRTRGKDYKRQNANNWELFVSNDQEMEIMEYEMEKQPSDTLESRADGVAIRMGIDGWLYEKRRRGGVWERWEHSSIRSSDSTLSHRLSIDTPFQSQELFPLKEIEVSTDESQSHHPVIPTTSGQSVCTHQTNEPTIIETTSSSTRLSNSCPVLSTMNGQDVPIKPQMRLKR</sequence>
<keyword evidence="1 3" id="KW-0863">Zinc-finger</keyword>
<feature type="region of interest" description="Disordered" evidence="5">
    <location>
        <begin position="468"/>
        <end position="542"/>
    </location>
</feature>
<evidence type="ECO:0000256" key="4">
    <source>
        <dbReference type="SAM" id="Coils"/>
    </source>
</evidence>
<dbReference type="CDD" id="cd16620">
    <property type="entry name" value="vRING-HC-C4C4_RBBP6"/>
    <property type="match status" value="1"/>
</dbReference>
<keyword evidence="2" id="KW-0862">Zinc</keyword>
<dbReference type="InterPro" id="IPR013083">
    <property type="entry name" value="Znf_RING/FYVE/PHD"/>
</dbReference>
<dbReference type="PROSITE" id="PS50089">
    <property type="entry name" value="ZF_RING_2"/>
    <property type="match status" value="1"/>
</dbReference>
<evidence type="ECO:0000313" key="8">
    <source>
        <dbReference type="Proteomes" id="UP000728032"/>
    </source>
</evidence>
<protein>
    <recommendedName>
        <fullName evidence="6">RING-type domain-containing protein</fullName>
    </recommendedName>
</protein>
<feature type="compositionally biased region" description="Low complexity" evidence="5">
    <location>
        <begin position="516"/>
        <end position="542"/>
    </location>
</feature>
<dbReference type="InterPro" id="IPR001841">
    <property type="entry name" value="Znf_RING"/>
</dbReference>
<evidence type="ECO:0000256" key="3">
    <source>
        <dbReference type="PROSITE-ProRule" id="PRU00175"/>
    </source>
</evidence>
<evidence type="ECO:0000256" key="2">
    <source>
        <dbReference type="ARBA" id="ARBA00022833"/>
    </source>
</evidence>
<feature type="domain" description="RING-type" evidence="6">
    <location>
        <begin position="582"/>
        <end position="621"/>
    </location>
</feature>
<name>A0A7R9M3P2_9ACAR</name>
<feature type="coiled-coil region" evidence="4">
    <location>
        <begin position="745"/>
        <end position="835"/>
    </location>
</feature>
<feature type="non-terminal residue" evidence="7">
    <location>
        <position position="1204"/>
    </location>
</feature>
<accession>A0A7R9M3P2</accession>